<accession>A0A834WF05</accession>
<sequence length="21" mass="2336">MVCERSQRRKAVGAMEAVSNL</sequence>
<proteinExistence type="predicted"/>
<evidence type="ECO:0000313" key="3">
    <source>
        <dbReference type="Proteomes" id="UP000634136"/>
    </source>
</evidence>
<reference evidence="2" key="1">
    <citation type="submission" date="2020-09" db="EMBL/GenBank/DDBJ databases">
        <title>Genome-Enabled Discovery of Anthraquinone Biosynthesis in Senna tora.</title>
        <authorList>
            <person name="Kang S.-H."/>
            <person name="Pandey R.P."/>
            <person name="Lee C.-M."/>
            <person name="Sim J.-S."/>
            <person name="Jeong J.-T."/>
            <person name="Choi B.-S."/>
            <person name="Jung M."/>
            <person name="Ginzburg D."/>
            <person name="Zhao K."/>
            <person name="Won S.Y."/>
            <person name="Oh T.-J."/>
            <person name="Yu Y."/>
            <person name="Kim N.-H."/>
            <person name="Lee O.R."/>
            <person name="Lee T.-H."/>
            <person name="Bashyal P."/>
            <person name="Kim T.-S."/>
            <person name="Lee W.-H."/>
            <person name="Kawkins C."/>
            <person name="Kim C.-K."/>
            <person name="Kim J.S."/>
            <person name="Ahn B.O."/>
            <person name="Rhee S.Y."/>
            <person name="Sohng J.K."/>
        </authorList>
    </citation>
    <scope>NUCLEOTIDE SEQUENCE</scope>
    <source>
        <tissue evidence="2">Leaf</tissue>
    </source>
</reference>
<dbReference type="EMBL" id="JAAIUW010000009">
    <property type="protein sequence ID" value="KAF7814699.1"/>
    <property type="molecule type" value="Genomic_DNA"/>
</dbReference>
<dbReference type="AlphaFoldDB" id="A0A834WF05"/>
<evidence type="ECO:0000256" key="1">
    <source>
        <dbReference type="SAM" id="MobiDB-lite"/>
    </source>
</evidence>
<protein>
    <submittedName>
        <fullName evidence="2">Uncharacterized protein</fullName>
    </submittedName>
</protein>
<keyword evidence="3" id="KW-1185">Reference proteome</keyword>
<feature type="region of interest" description="Disordered" evidence="1">
    <location>
        <begin position="1"/>
        <end position="21"/>
    </location>
</feature>
<gene>
    <name evidence="2" type="ORF">G2W53_028668</name>
</gene>
<comment type="caution">
    <text evidence="2">The sequence shown here is derived from an EMBL/GenBank/DDBJ whole genome shotgun (WGS) entry which is preliminary data.</text>
</comment>
<organism evidence="2 3">
    <name type="scientific">Senna tora</name>
    <dbReference type="NCBI Taxonomy" id="362788"/>
    <lineage>
        <taxon>Eukaryota</taxon>
        <taxon>Viridiplantae</taxon>
        <taxon>Streptophyta</taxon>
        <taxon>Embryophyta</taxon>
        <taxon>Tracheophyta</taxon>
        <taxon>Spermatophyta</taxon>
        <taxon>Magnoliopsida</taxon>
        <taxon>eudicotyledons</taxon>
        <taxon>Gunneridae</taxon>
        <taxon>Pentapetalae</taxon>
        <taxon>rosids</taxon>
        <taxon>fabids</taxon>
        <taxon>Fabales</taxon>
        <taxon>Fabaceae</taxon>
        <taxon>Caesalpinioideae</taxon>
        <taxon>Cassia clade</taxon>
        <taxon>Senna</taxon>
    </lineage>
</organism>
<name>A0A834WF05_9FABA</name>
<evidence type="ECO:0000313" key="2">
    <source>
        <dbReference type="EMBL" id="KAF7814699.1"/>
    </source>
</evidence>
<dbReference type="Proteomes" id="UP000634136">
    <property type="component" value="Unassembled WGS sequence"/>
</dbReference>